<dbReference type="AlphaFoldDB" id="A0A8S1DSQ3"/>
<dbReference type="EMBL" id="CADEPI010000334">
    <property type="protein sequence ID" value="CAB3384050.1"/>
    <property type="molecule type" value="Genomic_DNA"/>
</dbReference>
<evidence type="ECO:0000313" key="1">
    <source>
        <dbReference type="EMBL" id="CAB3384050.1"/>
    </source>
</evidence>
<organism evidence="1 2">
    <name type="scientific">Cloeon dipterum</name>
    <dbReference type="NCBI Taxonomy" id="197152"/>
    <lineage>
        <taxon>Eukaryota</taxon>
        <taxon>Metazoa</taxon>
        <taxon>Ecdysozoa</taxon>
        <taxon>Arthropoda</taxon>
        <taxon>Hexapoda</taxon>
        <taxon>Insecta</taxon>
        <taxon>Pterygota</taxon>
        <taxon>Palaeoptera</taxon>
        <taxon>Ephemeroptera</taxon>
        <taxon>Pisciforma</taxon>
        <taxon>Baetidae</taxon>
        <taxon>Cloeon</taxon>
    </lineage>
</organism>
<dbReference type="Proteomes" id="UP000494165">
    <property type="component" value="Unassembled WGS sequence"/>
</dbReference>
<dbReference type="OrthoDB" id="1925699at2759"/>
<evidence type="ECO:0000313" key="2">
    <source>
        <dbReference type="Proteomes" id="UP000494165"/>
    </source>
</evidence>
<accession>A0A8S1DSQ3</accession>
<reference evidence="1 2" key="1">
    <citation type="submission" date="2020-04" db="EMBL/GenBank/DDBJ databases">
        <authorList>
            <person name="Alioto T."/>
            <person name="Alioto T."/>
            <person name="Gomez Garrido J."/>
        </authorList>
    </citation>
    <scope>NUCLEOTIDE SEQUENCE [LARGE SCALE GENOMIC DNA]</scope>
</reference>
<name>A0A8S1DSQ3_9INSE</name>
<keyword evidence="2" id="KW-1185">Reference proteome</keyword>
<sequence>MESFLNRLKSDHPIPRPITCGWTNTGEPMWVAAARHDGDLVPGYVLNGVGFYAFKDQVVEKRGNENLPLVTGQNLVFCNPDTVPQEAFFRAGHAMANGKQNPLYVGAADFAGVRLCGRVENGVCYIAVNGVVHRQESDYLILANTSFL</sequence>
<protein>
    <submittedName>
        <fullName evidence="1">Uncharacterized protein</fullName>
    </submittedName>
</protein>
<proteinExistence type="predicted"/>
<gene>
    <name evidence="1" type="ORF">CLODIP_2_CD10294</name>
</gene>
<comment type="caution">
    <text evidence="1">The sequence shown here is derived from an EMBL/GenBank/DDBJ whole genome shotgun (WGS) entry which is preliminary data.</text>
</comment>